<comment type="caution">
    <text evidence="4">The sequence shown here is derived from an EMBL/GenBank/DDBJ whole genome shotgun (WGS) entry which is preliminary data.</text>
</comment>
<reference evidence="4" key="1">
    <citation type="journal article" date="2021" name="PeerJ">
        <title>Extensive microbial diversity within the chicken gut microbiome revealed by metagenomics and culture.</title>
        <authorList>
            <person name="Gilroy R."/>
            <person name="Ravi A."/>
            <person name="Getino M."/>
            <person name="Pursley I."/>
            <person name="Horton D.L."/>
            <person name="Alikhan N.F."/>
            <person name="Baker D."/>
            <person name="Gharbi K."/>
            <person name="Hall N."/>
            <person name="Watson M."/>
            <person name="Adriaenssens E.M."/>
            <person name="Foster-Nyarko E."/>
            <person name="Jarju S."/>
            <person name="Secka A."/>
            <person name="Antonio M."/>
            <person name="Oren A."/>
            <person name="Chaudhuri R.R."/>
            <person name="La Ragione R."/>
            <person name="Hildebrand F."/>
            <person name="Pallen M.J."/>
        </authorList>
    </citation>
    <scope>NUCLEOTIDE SEQUENCE</scope>
    <source>
        <strain evidence="4">CHK185-1770</strain>
    </source>
</reference>
<evidence type="ECO:0000256" key="1">
    <source>
        <dbReference type="PROSITE-ProRule" id="PRU00285"/>
    </source>
</evidence>
<evidence type="ECO:0000313" key="5">
    <source>
        <dbReference type="Proteomes" id="UP000826793"/>
    </source>
</evidence>
<evidence type="ECO:0000259" key="3">
    <source>
        <dbReference type="PROSITE" id="PS01031"/>
    </source>
</evidence>
<organism evidence="4 5">
    <name type="scientific">Candidatus Acutalibacter pullicola</name>
    <dbReference type="NCBI Taxonomy" id="2838417"/>
    <lineage>
        <taxon>Bacteria</taxon>
        <taxon>Bacillati</taxon>
        <taxon>Bacillota</taxon>
        <taxon>Clostridia</taxon>
        <taxon>Eubacteriales</taxon>
        <taxon>Acutalibacteraceae</taxon>
        <taxon>Acutalibacter</taxon>
    </lineage>
</organism>
<feature type="domain" description="SHSP" evidence="3">
    <location>
        <begin position="30"/>
        <end position="146"/>
    </location>
</feature>
<dbReference type="AlphaFoldDB" id="A0A9D2SEB7"/>
<dbReference type="InterPro" id="IPR008978">
    <property type="entry name" value="HSP20-like_chaperone"/>
</dbReference>
<dbReference type="Pfam" id="PF00011">
    <property type="entry name" value="HSP20"/>
    <property type="match status" value="1"/>
</dbReference>
<comment type="similarity">
    <text evidence="1 2">Belongs to the small heat shock protein (HSP20) family.</text>
</comment>
<accession>A0A9D2SEB7</accession>
<dbReference type="Gene3D" id="2.60.40.790">
    <property type="match status" value="1"/>
</dbReference>
<gene>
    <name evidence="4" type="ORF">H9710_03160</name>
</gene>
<dbReference type="InterPro" id="IPR031107">
    <property type="entry name" value="Small_HSP"/>
</dbReference>
<dbReference type="PROSITE" id="PS01031">
    <property type="entry name" value="SHSP"/>
    <property type="match status" value="1"/>
</dbReference>
<dbReference type="Proteomes" id="UP000826793">
    <property type="component" value="Unassembled WGS sequence"/>
</dbReference>
<dbReference type="CDD" id="cd06471">
    <property type="entry name" value="ACD_LpsHSP_like"/>
    <property type="match status" value="1"/>
</dbReference>
<name>A0A9D2SEB7_9FIRM</name>
<reference evidence="4" key="2">
    <citation type="submission" date="2021-04" db="EMBL/GenBank/DDBJ databases">
        <authorList>
            <person name="Gilroy R."/>
        </authorList>
    </citation>
    <scope>NUCLEOTIDE SEQUENCE</scope>
    <source>
        <strain evidence="4">CHK185-1770</strain>
    </source>
</reference>
<dbReference type="PANTHER" id="PTHR11527">
    <property type="entry name" value="HEAT-SHOCK PROTEIN 20 FAMILY MEMBER"/>
    <property type="match status" value="1"/>
</dbReference>
<proteinExistence type="inferred from homology"/>
<evidence type="ECO:0000256" key="2">
    <source>
        <dbReference type="RuleBase" id="RU003616"/>
    </source>
</evidence>
<evidence type="ECO:0000313" key="4">
    <source>
        <dbReference type="EMBL" id="HJB97560.1"/>
    </source>
</evidence>
<dbReference type="InterPro" id="IPR002068">
    <property type="entry name" value="A-crystallin/Hsp20_dom"/>
</dbReference>
<dbReference type="SUPFAM" id="SSF49764">
    <property type="entry name" value="HSP20-like chaperones"/>
    <property type="match status" value="1"/>
</dbReference>
<protein>
    <submittedName>
        <fullName evidence="4">Hsp20/alpha crystallin family protein</fullName>
    </submittedName>
</protein>
<sequence length="146" mass="17071">MSMFDMMPFERRHHLSRTNPFRELEDLERSFFGDWNTGFNTDIQDKGDHYEMETDMPGVKKEDITVDIDGDCMTISAKRDSQTEEKNDKSNYIYRERSYGTYCRSFDISNVKSDEITGSYDNGVLKLTLPKKNPTQAPTSRRVDIQ</sequence>
<dbReference type="EMBL" id="DWXG01000029">
    <property type="protein sequence ID" value="HJB97560.1"/>
    <property type="molecule type" value="Genomic_DNA"/>
</dbReference>